<evidence type="ECO:0000256" key="12">
    <source>
        <dbReference type="SAM" id="MobiDB-lite"/>
    </source>
</evidence>
<dbReference type="Pfam" id="PF03167">
    <property type="entry name" value="UDG"/>
    <property type="match status" value="1"/>
</dbReference>
<dbReference type="Gene3D" id="3.40.470.10">
    <property type="entry name" value="Uracil-DNA glycosylase-like domain"/>
    <property type="match status" value="1"/>
</dbReference>
<evidence type="ECO:0000256" key="4">
    <source>
        <dbReference type="ARBA" id="ARBA00019403"/>
    </source>
</evidence>
<keyword evidence="11" id="KW-0234">DNA repair</keyword>
<keyword evidence="14" id="KW-1185">Reference proteome</keyword>
<keyword evidence="7" id="KW-0227">DNA damage</keyword>
<reference evidence="13 14" key="1">
    <citation type="submission" date="2016-12" db="EMBL/GenBank/DDBJ databases">
        <title>Complete genome sequence of Thauera chlorobenzoica, a Betaproteobacterium degrading haloaromatics anaerobically to CO2 and halides.</title>
        <authorList>
            <person name="Goris T."/>
            <person name="Mergelsberg M."/>
            <person name="Boll M."/>
        </authorList>
    </citation>
    <scope>NUCLEOTIDE SEQUENCE [LARGE SCALE GENOMIC DNA]</scope>
    <source>
        <strain evidence="13 14">3CB1</strain>
    </source>
</reference>
<dbReference type="SUPFAM" id="SSF52141">
    <property type="entry name" value="Uracil-DNA glycosylase-like"/>
    <property type="match status" value="1"/>
</dbReference>
<accession>A0A1H5XD99</accession>
<feature type="region of interest" description="Disordered" evidence="12">
    <location>
        <begin position="95"/>
        <end position="118"/>
    </location>
</feature>
<keyword evidence="6" id="KW-0479">Metal-binding</keyword>
<comment type="similarity">
    <text evidence="2">Belongs to the uracil-DNA glycosylase (UDG) superfamily. Type 4 (UDGa) family.</text>
</comment>
<keyword evidence="5" id="KW-0004">4Fe-4S</keyword>
<name>A0A1H5XD99_9RHOO</name>
<gene>
    <name evidence="13" type="ORF">Tchl_2683</name>
</gene>
<evidence type="ECO:0000313" key="13">
    <source>
        <dbReference type="EMBL" id="APR05509.1"/>
    </source>
</evidence>
<evidence type="ECO:0000256" key="9">
    <source>
        <dbReference type="ARBA" id="ARBA00023004"/>
    </source>
</evidence>
<keyword evidence="10" id="KW-0411">Iron-sulfur</keyword>
<dbReference type="RefSeq" id="WP_408646108.1">
    <property type="nucleotide sequence ID" value="NZ_CP018839.1"/>
</dbReference>
<dbReference type="InterPro" id="IPR005122">
    <property type="entry name" value="Uracil-DNA_glycosylase-like"/>
</dbReference>
<proteinExistence type="inferred from homology"/>
<dbReference type="EC" id="3.2.2.27" evidence="3"/>
<evidence type="ECO:0000256" key="2">
    <source>
        <dbReference type="ARBA" id="ARBA00006521"/>
    </source>
</evidence>
<evidence type="ECO:0000256" key="5">
    <source>
        <dbReference type="ARBA" id="ARBA00022485"/>
    </source>
</evidence>
<dbReference type="InterPro" id="IPR005273">
    <property type="entry name" value="Ura-DNA_glyco_family4"/>
</dbReference>
<dbReference type="SMART" id="SM00986">
    <property type="entry name" value="UDG"/>
    <property type="match status" value="1"/>
</dbReference>
<dbReference type="GO" id="GO:0006281">
    <property type="term" value="P:DNA repair"/>
    <property type="evidence" value="ECO:0007669"/>
    <property type="project" value="UniProtKB-KW"/>
</dbReference>
<evidence type="ECO:0000256" key="6">
    <source>
        <dbReference type="ARBA" id="ARBA00022723"/>
    </source>
</evidence>
<keyword evidence="9" id="KW-0408">Iron</keyword>
<dbReference type="GO" id="GO:0004844">
    <property type="term" value="F:uracil DNA N-glycosylase activity"/>
    <property type="evidence" value="ECO:0007669"/>
    <property type="project" value="UniProtKB-EC"/>
</dbReference>
<keyword evidence="8" id="KW-0378">Hydrolase</keyword>
<dbReference type="InterPro" id="IPR036895">
    <property type="entry name" value="Uracil-DNA_glycosylase-like_sf"/>
</dbReference>
<dbReference type="SMART" id="SM00987">
    <property type="entry name" value="UreE_C"/>
    <property type="match status" value="1"/>
</dbReference>
<dbReference type="Proteomes" id="UP000185739">
    <property type="component" value="Chromosome"/>
</dbReference>
<evidence type="ECO:0000256" key="8">
    <source>
        <dbReference type="ARBA" id="ARBA00022801"/>
    </source>
</evidence>
<evidence type="ECO:0000256" key="1">
    <source>
        <dbReference type="ARBA" id="ARBA00001400"/>
    </source>
</evidence>
<dbReference type="NCBIfam" id="TIGR00758">
    <property type="entry name" value="UDG_fam4"/>
    <property type="match status" value="1"/>
</dbReference>
<dbReference type="STRING" id="96773.Tchl_2683"/>
<dbReference type="PANTHER" id="PTHR33693:SF1">
    <property type="entry name" value="TYPE-4 URACIL-DNA GLYCOSYLASE"/>
    <property type="match status" value="1"/>
</dbReference>
<feature type="region of interest" description="Disordered" evidence="12">
    <location>
        <begin position="24"/>
        <end position="53"/>
    </location>
</feature>
<dbReference type="InterPro" id="IPR051536">
    <property type="entry name" value="UDG_Type-4/5"/>
</dbReference>
<evidence type="ECO:0000256" key="11">
    <source>
        <dbReference type="ARBA" id="ARBA00023204"/>
    </source>
</evidence>
<dbReference type="GO" id="GO:0051539">
    <property type="term" value="F:4 iron, 4 sulfur cluster binding"/>
    <property type="evidence" value="ECO:0007669"/>
    <property type="project" value="UniProtKB-KW"/>
</dbReference>
<dbReference type="CDD" id="cd10030">
    <property type="entry name" value="UDG-F4_TTUDGA_SPO1dp_like"/>
    <property type="match status" value="1"/>
</dbReference>
<evidence type="ECO:0000256" key="10">
    <source>
        <dbReference type="ARBA" id="ARBA00023014"/>
    </source>
</evidence>
<comment type="catalytic activity">
    <reaction evidence="1">
        <text>Hydrolyzes single-stranded DNA or mismatched double-stranded DNA and polynucleotides, releasing free uracil.</text>
        <dbReference type="EC" id="3.2.2.27"/>
    </reaction>
</comment>
<dbReference type="KEGG" id="tcl:Tchl_2683"/>
<dbReference type="GO" id="GO:0046872">
    <property type="term" value="F:metal ion binding"/>
    <property type="evidence" value="ECO:0007669"/>
    <property type="project" value="UniProtKB-KW"/>
</dbReference>
<feature type="compositionally biased region" description="Basic and acidic residues" evidence="12">
    <location>
        <begin position="31"/>
        <end position="53"/>
    </location>
</feature>
<evidence type="ECO:0000313" key="14">
    <source>
        <dbReference type="Proteomes" id="UP000185739"/>
    </source>
</evidence>
<evidence type="ECO:0000256" key="3">
    <source>
        <dbReference type="ARBA" id="ARBA00012030"/>
    </source>
</evidence>
<organism evidence="13 14">
    <name type="scientific">Thauera chlorobenzoica</name>
    <dbReference type="NCBI Taxonomy" id="96773"/>
    <lineage>
        <taxon>Bacteria</taxon>
        <taxon>Pseudomonadati</taxon>
        <taxon>Pseudomonadota</taxon>
        <taxon>Betaproteobacteria</taxon>
        <taxon>Rhodocyclales</taxon>
        <taxon>Zoogloeaceae</taxon>
        <taxon>Thauera</taxon>
    </lineage>
</organism>
<evidence type="ECO:0000256" key="7">
    <source>
        <dbReference type="ARBA" id="ARBA00022763"/>
    </source>
</evidence>
<sequence length="312" mass="33370">MIAGRAPSRRAAVLREMGLGPLWRLRTHGTPRPEEGAGEGMDARTGERTGDRAGEAFPDAAALVAEATHALAAGASTPQPGTASSATLAPVLPPQQHAPQRRRAPAVAGEASPHADSTRNARIATLGWDALEEDIRQCRACVLCERRRQAVPGVGDRQARWMLVGEGPGAEEDQRGEPFVGQAGRLLDNMLAALGLRRGEDVYIGNAVKCRPPHNRTPEGAELAACRPYLERQIALVQPRLLVALGRPAAQALLDREIAISAARGKLFDHAGVPVVVTYHPAYLLRNPRDKAKAWEDLCFARRFMAGTAANG</sequence>
<dbReference type="EMBL" id="CP018839">
    <property type="protein sequence ID" value="APR05509.1"/>
    <property type="molecule type" value="Genomic_DNA"/>
</dbReference>
<protein>
    <recommendedName>
        <fullName evidence="4">Type-4 uracil-DNA glycosylase</fullName>
        <ecNumber evidence="3">3.2.2.27</ecNumber>
    </recommendedName>
</protein>
<dbReference type="AlphaFoldDB" id="A0A1H5XD99"/>
<dbReference type="PANTHER" id="PTHR33693">
    <property type="entry name" value="TYPE-5 URACIL-DNA GLYCOSYLASE"/>
    <property type="match status" value="1"/>
</dbReference>